<dbReference type="AlphaFoldDB" id="D5SV40"/>
<dbReference type="Proteomes" id="UP000002220">
    <property type="component" value="Chromosome"/>
</dbReference>
<keyword evidence="2" id="KW-1185">Reference proteome</keyword>
<sequence>MIGKVIPPCLAGTTGTLDEGRRARFLPLLQAALWVHSLHQQQSHTRAPVSLIVKVNGVLVSFDDENCPQSHPCFTEPEQPAYLHGRKTQILAQLAVWETQAIVPVGPME</sequence>
<organism evidence="1 2">
    <name type="scientific">Planctopirus limnophila (strain ATCC 43296 / DSM 3776 / IFAM 1008 / Mu 290)</name>
    <name type="common">Planctomyces limnophilus</name>
    <dbReference type="NCBI Taxonomy" id="521674"/>
    <lineage>
        <taxon>Bacteria</taxon>
        <taxon>Pseudomonadati</taxon>
        <taxon>Planctomycetota</taxon>
        <taxon>Planctomycetia</taxon>
        <taxon>Planctomycetales</taxon>
        <taxon>Planctomycetaceae</taxon>
        <taxon>Planctopirus</taxon>
    </lineage>
</organism>
<dbReference type="KEGG" id="plm:Plim_3513"/>
<proteinExistence type="predicted"/>
<accession>D5SV40</accession>
<evidence type="ECO:0000313" key="1">
    <source>
        <dbReference type="EMBL" id="ADG69326.1"/>
    </source>
</evidence>
<protein>
    <submittedName>
        <fullName evidence="1">Uncharacterized protein</fullName>
    </submittedName>
</protein>
<dbReference type="HOGENOM" id="CLU_2181463_0_0_0"/>
<name>D5SV40_PLAL2</name>
<dbReference type="EMBL" id="CP001744">
    <property type="protein sequence ID" value="ADG69326.1"/>
    <property type="molecule type" value="Genomic_DNA"/>
</dbReference>
<evidence type="ECO:0000313" key="2">
    <source>
        <dbReference type="Proteomes" id="UP000002220"/>
    </source>
</evidence>
<reference evidence="1 2" key="1">
    <citation type="journal article" date="2010" name="Stand. Genomic Sci.">
        <title>Complete genome sequence of Planctomyces limnophilus type strain (Mu 290).</title>
        <authorList>
            <person name="Labutti K."/>
            <person name="Sikorski J."/>
            <person name="Schneider S."/>
            <person name="Nolan M."/>
            <person name="Lucas S."/>
            <person name="Glavina Del Rio T."/>
            <person name="Tice H."/>
            <person name="Cheng J.F."/>
            <person name="Goodwin L."/>
            <person name="Pitluck S."/>
            <person name="Liolios K."/>
            <person name="Ivanova N."/>
            <person name="Mavromatis K."/>
            <person name="Mikhailova N."/>
            <person name="Pati A."/>
            <person name="Chen A."/>
            <person name="Palaniappan K."/>
            <person name="Land M."/>
            <person name="Hauser L."/>
            <person name="Chang Y.J."/>
            <person name="Jeffries C.D."/>
            <person name="Tindall B.J."/>
            <person name="Rohde M."/>
            <person name="Goker M."/>
            <person name="Woyke T."/>
            <person name="Bristow J."/>
            <person name="Eisen J.A."/>
            <person name="Markowitz V."/>
            <person name="Hugenholtz P."/>
            <person name="Kyrpides N.C."/>
            <person name="Klenk H.P."/>
            <person name="Lapidus A."/>
        </authorList>
    </citation>
    <scope>NUCLEOTIDE SEQUENCE [LARGE SCALE GENOMIC DNA]</scope>
    <source>
        <strain evidence="2">ATCC 43296 / DSM 3776 / IFAM 1008 / 290</strain>
    </source>
</reference>
<gene>
    <name evidence="1" type="ordered locus">Plim_3513</name>
</gene>